<evidence type="ECO:0000313" key="4">
    <source>
        <dbReference type="Proteomes" id="UP001596395"/>
    </source>
</evidence>
<evidence type="ECO:0000313" key="3">
    <source>
        <dbReference type="EMBL" id="MFC6951254.1"/>
    </source>
</evidence>
<sequence>MPADRDDDTDAGDGLNAAWGGGGGDEGGPPPRADEAAAQARADAPDEQDDPPLVDKLTAVLVEHKRIFTGAVLLYGFLVMPWLYSNGYEGLGLAGGIAMLGGVILVTVANAQAARENVRNTDERRGF</sequence>
<reference evidence="3 4" key="1">
    <citation type="journal article" date="2019" name="Int. J. Syst. Evol. Microbiol.">
        <title>The Global Catalogue of Microorganisms (GCM) 10K type strain sequencing project: providing services to taxonomists for standard genome sequencing and annotation.</title>
        <authorList>
            <consortium name="The Broad Institute Genomics Platform"/>
            <consortium name="The Broad Institute Genome Sequencing Center for Infectious Disease"/>
            <person name="Wu L."/>
            <person name="Ma J."/>
        </authorList>
    </citation>
    <scope>NUCLEOTIDE SEQUENCE [LARGE SCALE GENOMIC DNA]</scope>
    <source>
        <strain evidence="3 4">GX26</strain>
    </source>
</reference>
<proteinExistence type="predicted"/>
<name>A0ABD5V6T9_9EURY</name>
<organism evidence="3 4">
    <name type="scientific">Halorubellus litoreus</name>
    <dbReference type="NCBI Taxonomy" id="755308"/>
    <lineage>
        <taxon>Archaea</taxon>
        <taxon>Methanobacteriati</taxon>
        <taxon>Methanobacteriota</taxon>
        <taxon>Stenosarchaea group</taxon>
        <taxon>Halobacteria</taxon>
        <taxon>Halobacteriales</taxon>
        <taxon>Halorubellaceae</taxon>
        <taxon>Halorubellus</taxon>
    </lineage>
</organism>
<keyword evidence="2" id="KW-0812">Transmembrane</keyword>
<evidence type="ECO:0000256" key="2">
    <source>
        <dbReference type="SAM" id="Phobius"/>
    </source>
</evidence>
<gene>
    <name evidence="3" type="ORF">ACFQGB_00130</name>
</gene>
<feature type="transmembrane region" description="Helical" evidence="2">
    <location>
        <begin position="67"/>
        <end position="84"/>
    </location>
</feature>
<dbReference type="RefSeq" id="WP_336348293.1">
    <property type="nucleotide sequence ID" value="NZ_JAZAQL010000001.1"/>
</dbReference>
<dbReference type="Proteomes" id="UP001596395">
    <property type="component" value="Unassembled WGS sequence"/>
</dbReference>
<accession>A0ABD5V6T9</accession>
<keyword evidence="4" id="KW-1185">Reference proteome</keyword>
<feature type="compositionally biased region" description="Acidic residues" evidence="1">
    <location>
        <begin position="1"/>
        <end position="11"/>
    </location>
</feature>
<protein>
    <submittedName>
        <fullName evidence="3">Uncharacterized protein</fullName>
    </submittedName>
</protein>
<keyword evidence="2" id="KW-0472">Membrane</keyword>
<comment type="caution">
    <text evidence="3">The sequence shown here is derived from an EMBL/GenBank/DDBJ whole genome shotgun (WGS) entry which is preliminary data.</text>
</comment>
<dbReference type="EMBL" id="JBHSXN010000001">
    <property type="protein sequence ID" value="MFC6951254.1"/>
    <property type="molecule type" value="Genomic_DNA"/>
</dbReference>
<evidence type="ECO:0000256" key="1">
    <source>
        <dbReference type="SAM" id="MobiDB-lite"/>
    </source>
</evidence>
<feature type="transmembrane region" description="Helical" evidence="2">
    <location>
        <begin position="90"/>
        <end position="109"/>
    </location>
</feature>
<feature type="region of interest" description="Disordered" evidence="1">
    <location>
        <begin position="1"/>
        <end position="52"/>
    </location>
</feature>
<keyword evidence="2" id="KW-1133">Transmembrane helix</keyword>
<dbReference type="AlphaFoldDB" id="A0ABD5V6T9"/>